<comment type="caution">
    <text evidence="2">The sequence shown here is derived from an EMBL/GenBank/DDBJ whole genome shotgun (WGS) entry which is preliminary data.</text>
</comment>
<sequence length="215" mass="25228">MKNQGKKVLNILRSQVFYNVISLIALIVSFSTLIFTVYNQVKYDKINIILSEGFEKNRMIECVINEDEAYLNIPLIITITNKSNLVQPVDRIDVEIADTSKSDYEWNEIYEISGDKLYLPVNIPEQSSYAFQLNLHLPLEEKTLQEICELYLINNRSGRYELGTINDFEEKTDDIKYSESLSLSDILKTVYYINFWMPNSKHDYPVVQYIYMFPK</sequence>
<dbReference type="AlphaFoldDB" id="A0A7X3MM28"/>
<evidence type="ECO:0000256" key="1">
    <source>
        <dbReference type="SAM" id="Phobius"/>
    </source>
</evidence>
<dbReference type="Proteomes" id="UP000460412">
    <property type="component" value="Unassembled WGS sequence"/>
</dbReference>
<dbReference type="EMBL" id="WUQX01000002">
    <property type="protein sequence ID" value="MXP78948.1"/>
    <property type="molecule type" value="Genomic_DNA"/>
</dbReference>
<feature type="transmembrane region" description="Helical" evidence="1">
    <location>
        <begin position="16"/>
        <end position="38"/>
    </location>
</feature>
<gene>
    <name evidence="2" type="ORF">GN277_27620</name>
</gene>
<name>A0A7X3MM28_9FIRM</name>
<dbReference type="RefSeq" id="WP_159757355.1">
    <property type="nucleotide sequence ID" value="NZ_WUQX01000002.1"/>
</dbReference>
<keyword evidence="1" id="KW-0472">Membrane</keyword>
<protein>
    <submittedName>
        <fullName evidence="2">Uncharacterized protein</fullName>
    </submittedName>
</protein>
<accession>A0A7X3MM28</accession>
<evidence type="ECO:0000313" key="3">
    <source>
        <dbReference type="Proteomes" id="UP000460412"/>
    </source>
</evidence>
<keyword evidence="1" id="KW-1133">Transmembrane helix</keyword>
<keyword evidence="1" id="KW-0812">Transmembrane</keyword>
<organism evidence="2 3">
    <name type="scientific">Sporofaciens musculi</name>
    <dbReference type="NCBI Taxonomy" id="2681861"/>
    <lineage>
        <taxon>Bacteria</taxon>
        <taxon>Bacillati</taxon>
        <taxon>Bacillota</taxon>
        <taxon>Clostridia</taxon>
        <taxon>Lachnospirales</taxon>
        <taxon>Lachnospiraceae</taxon>
        <taxon>Sporofaciens</taxon>
    </lineage>
</organism>
<evidence type="ECO:0000313" key="2">
    <source>
        <dbReference type="EMBL" id="MXP78948.1"/>
    </source>
</evidence>
<keyword evidence="3" id="KW-1185">Reference proteome</keyword>
<reference evidence="2 3" key="1">
    <citation type="submission" date="2019-12" db="EMBL/GenBank/DDBJ databases">
        <title>Sporaefaciens musculi gen. nov., sp. nov., a novel bacterium isolated from the caecum of an obese mouse.</title>
        <authorList>
            <person name="Rasmussen T.S."/>
            <person name="Streidl T."/>
            <person name="Hitch T.C.A."/>
            <person name="Wortmann E."/>
            <person name="Deptula P."/>
            <person name="Hansen M."/>
            <person name="Nielsen D.S."/>
            <person name="Clavel T."/>
            <person name="Vogensen F.K."/>
        </authorList>
    </citation>
    <scope>NUCLEOTIDE SEQUENCE [LARGE SCALE GENOMIC DNA]</scope>
    <source>
        <strain evidence="2 3">WCA-9-b2</strain>
    </source>
</reference>
<proteinExistence type="predicted"/>